<dbReference type="AlphaFoldDB" id="A0AA38SGQ3"/>
<feature type="domain" description="KIB1-4 beta-propeller" evidence="2">
    <location>
        <begin position="32"/>
        <end position="288"/>
    </location>
</feature>
<evidence type="ECO:0008006" key="5">
    <source>
        <dbReference type="Google" id="ProtNLM"/>
    </source>
</evidence>
<dbReference type="EMBL" id="JARYMX010000072">
    <property type="protein sequence ID" value="KAJ9536036.1"/>
    <property type="molecule type" value="Genomic_DNA"/>
</dbReference>
<evidence type="ECO:0000259" key="2">
    <source>
        <dbReference type="Pfam" id="PF03478"/>
    </source>
</evidence>
<evidence type="ECO:0000313" key="3">
    <source>
        <dbReference type="EMBL" id="KAJ9536036.1"/>
    </source>
</evidence>
<dbReference type="InterPro" id="IPR001810">
    <property type="entry name" value="F-box_dom"/>
</dbReference>
<dbReference type="InterPro" id="IPR005174">
    <property type="entry name" value="KIB1-4_b-propeller"/>
</dbReference>
<dbReference type="PANTHER" id="PTHR33127:SF5">
    <property type="entry name" value="TRANSMEMBRANE PROTEIN"/>
    <property type="match status" value="1"/>
</dbReference>
<name>A0AA38SGQ3_9ASTR</name>
<feature type="domain" description="KIB1-4 beta-propeller" evidence="2">
    <location>
        <begin position="462"/>
        <end position="681"/>
    </location>
</feature>
<dbReference type="PANTHER" id="PTHR33127">
    <property type="entry name" value="TRANSMEMBRANE PROTEIN"/>
    <property type="match status" value="1"/>
</dbReference>
<reference evidence="3" key="1">
    <citation type="submission" date="2023-03" db="EMBL/GenBank/DDBJ databases">
        <title>Chromosome-scale reference genome and RAD-based genetic map of yellow starthistle (Centaurea solstitialis) reveal putative structural variation and QTLs associated with invader traits.</title>
        <authorList>
            <person name="Reatini B."/>
            <person name="Cang F.A."/>
            <person name="Jiang Q."/>
            <person name="Mckibben M.T.W."/>
            <person name="Barker M.S."/>
            <person name="Rieseberg L.H."/>
            <person name="Dlugosch K.M."/>
        </authorList>
    </citation>
    <scope>NUCLEOTIDE SEQUENCE</scope>
    <source>
        <strain evidence="3">CAN-66</strain>
        <tissue evidence="3">Leaf</tissue>
    </source>
</reference>
<comment type="caution">
    <text evidence="3">The sequence shown here is derived from an EMBL/GenBank/DDBJ whole genome shotgun (WGS) entry which is preliminary data.</text>
</comment>
<sequence length="721" mass="82849">MQQQEHICLPPLSMNYYPWLVAHNDDSGDNIFYNIHDPLSCYRCRIPELVGKRIQNCFHGWLILSNNQHTHLFLWNPTANSSLIRLPRLLPQDVGDPPNDHPLECYLSSPPDVPGSILLLARNDNPNFVICRLDSKRKRFRWIEMSYAEQLNSITGPHDDDEIDILGCLTSCNGEVYAIALSSGSVVKIQIVVKKKSFMISLLPFVELPKPTNPISRDICSYTFLTRSSSELLVIFVHVVGLVNQKPIYVHLYKLDITSMVWVEKEDLKDTVLYMDMDRCSGAFVSEFGGYVHILHERGKVVYSYNVKDKTIFKSFMRCLDWTPSHVAVWPIPEPEFRLESDGKCKVVDEHKEDEMVVTSATAVVKEVAQEDEIEGNWMNLPFHVLEMILEFCVGVEYLNFRSTCKRCHLAAPLTNRKLPQGRLKTYSLVSPWLMVSDKRRGIITFTDPMFGDNYFIRAKIVSDNIIACSKYGWLLLLIGDSRMAFFNPFTSEIRELPARRTYSESFCFSAPPTSPDCMLVGFSSFVVFFHFVAGEPIWHPLVLDIGDANFSFEFPTFCGRDVYVLRNQGQVDVFRQVGHNFVWEVVVGSLPTSSCSAVEYFLTTCNQHLLLLMVGDFGEPVEVFKLTKELEWEKMDDLGRHTIYVCDALPTCLCIAAKTLEMENKIFFSRLHSKNGKVMYYSLETHMFHTFDGSNIVHETSLEDFYQHTYNHAWIEPTWC</sequence>
<feature type="domain" description="F-box" evidence="1">
    <location>
        <begin position="378"/>
        <end position="409"/>
    </location>
</feature>
<dbReference type="Proteomes" id="UP001172457">
    <property type="component" value="Unassembled WGS sequence"/>
</dbReference>
<dbReference type="Pfam" id="PF00646">
    <property type="entry name" value="F-box"/>
    <property type="match status" value="1"/>
</dbReference>
<evidence type="ECO:0000313" key="4">
    <source>
        <dbReference type="Proteomes" id="UP001172457"/>
    </source>
</evidence>
<organism evidence="3 4">
    <name type="scientific">Centaurea solstitialis</name>
    <name type="common">yellow star-thistle</name>
    <dbReference type="NCBI Taxonomy" id="347529"/>
    <lineage>
        <taxon>Eukaryota</taxon>
        <taxon>Viridiplantae</taxon>
        <taxon>Streptophyta</taxon>
        <taxon>Embryophyta</taxon>
        <taxon>Tracheophyta</taxon>
        <taxon>Spermatophyta</taxon>
        <taxon>Magnoliopsida</taxon>
        <taxon>eudicotyledons</taxon>
        <taxon>Gunneridae</taxon>
        <taxon>Pentapetalae</taxon>
        <taxon>asterids</taxon>
        <taxon>campanulids</taxon>
        <taxon>Asterales</taxon>
        <taxon>Asteraceae</taxon>
        <taxon>Carduoideae</taxon>
        <taxon>Cardueae</taxon>
        <taxon>Centaureinae</taxon>
        <taxon>Centaurea</taxon>
    </lineage>
</organism>
<keyword evidence="4" id="KW-1185">Reference proteome</keyword>
<accession>A0AA38SGQ3</accession>
<protein>
    <recommendedName>
        <fullName evidence="5">DUF295 domain-containing protein</fullName>
    </recommendedName>
</protein>
<gene>
    <name evidence="3" type="ORF">OSB04_un000796</name>
</gene>
<proteinExistence type="predicted"/>
<dbReference type="Pfam" id="PF03478">
    <property type="entry name" value="Beta-prop_KIB1-4"/>
    <property type="match status" value="2"/>
</dbReference>
<evidence type="ECO:0000259" key="1">
    <source>
        <dbReference type="Pfam" id="PF00646"/>
    </source>
</evidence>